<feature type="active site" evidence="7">
    <location>
        <position position="492"/>
    </location>
</feature>
<dbReference type="InterPro" id="IPR046348">
    <property type="entry name" value="SIS_dom_sf"/>
</dbReference>
<dbReference type="GO" id="GO:0005829">
    <property type="term" value="C:cytosol"/>
    <property type="evidence" value="ECO:0007669"/>
    <property type="project" value="TreeGrafter"/>
</dbReference>
<gene>
    <name evidence="7" type="primary">pgi</name>
    <name evidence="9" type="ORF">EG240_12965</name>
</gene>
<dbReference type="GO" id="GO:0006094">
    <property type="term" value="P:gluconeogenesis"/>
    <property type="evidence" value="ECO:0007669"/>
    <property type="project" value="UniProtKB-UniRule"/>
</dbReference>
<dbReference type="SUPFAM" id="SSF53697">
    <property type="entry name" value="SIS domain"/>
    <property type="match status" value="1"/>
</dbReference>
<comment type="function">
    <text evidence="7">Catalyzes the reversible isomerization of glucose-6-phosphate to fructose-6-phosphate.</text>
</comment>
<dbReference type="PANTHER" id="PTHR11469:SF1">
    <property type="entry name" value="GLUCOSE-6-PHOSPHATE ISOMERASE"/>
    <property type="match status" value="1"/>
</dbReference>
<dbReference type="Gene3D" id="3.40.50.10490">
    <property type="entry name" value="Glucose-6-phosphate isomerase like protein, domain 1"/>
    <property type="match status" value="2"/>
</dbReference>
<evidence type="ECO:0000256" key="7">
    <source>
        <dbReference type="HAMAP-Rule" id="MF_00473"/>
    </source>
</evidence>
<dbReference type="Gene3D" id="1.10.1390.10">
    <property type="match status" value="1"/>
</dbReference>
<keyword evidence="3 7" id="KW-0312">Gluconeogenesis</keyword>
<comment type="catalytic activity">
    <reaction evidence="6 7 8">
        <text>alpha-D-glucose 6-phosphate = beta-D-fructose 6-phosphate</text>
        <dbReference type="Rhea" id="RHEA:11816"/>
        <dbReference type="ChEBI" id="CHEBI:57634"/>
        <dbReference type="ChEBI" id="CHEBI:58225"/>
        <dbReference type="EC" id="5.3.1.9"/>
    </reaction>
</comment>
<dbReference type="HAMAP" id="MF_00473">
    <property type="entry name" value="G6P_isomerase"/>
    <property type="match status" value="1"/>
</dbReference>
<dbReference type="UniPathway" id="UPA00138"/>
<comment type="caution">
    <text evidence="9">The sequence shown here is derived from an EMBL/GenBank/DDBJ whole genome shotgun (WGS) entry which is preliminary data.</text>
</comment>
<feature type="active site" evidence="7">
    <location>
        <position position="373"/>
    </location>
</feature>
<dbReference type="GO" id="GO:0006096">
    <property type="term" value="P:glycolytic process"/>
    <property type="evidence" value="ECO:0007669"/>
    <property type="project" value="UniProtKB-UniRule"/>
</dbReference>
<sequence length="525" mass="59328">MLEKLNPTGTLAWQNLRDHFFDLQFVKMQDLFAEDSERAQKFHVQWNDFILDFSKNRITTETLKLLTDLADEVSLKEAIEAMFSGKEINETENRAVLHTALRNQNLNNEVSETLIKIETFSNQIISGELVGTTGKPFTDIINLGIGGSDLGPKMVVEALVDYKNHLNSHFISNIDNDTISRKLKSLNPETTLVILVSKSFGTIETLKNAEIVRDWLVSNGMNTENHLVAVSSNIEKSIAFGINPENIFPMWDWVGGRFSLWSAVGLSISLNLGFTNFKQLLDGAYEMDQHFKTTSFDKNIPVVLALLSIWYNNFFGFETEAVVPYADCMKSVPSYLQQVIMESNGKNINREGFPVNYETGTIIWGEVGTNSQHAFFQLFHQGTKIIPTDFVGFIEPFEKSELHDLLMANFFAQTEALMNGKDGGIFAENNANDQNAAFKSFRGNRPSNTILIQKLTPKTLGSFLAMYEHKTFVQGVIWNIYSFDQFGVEYGKKLAENIADEFKTGKVGNHDSSTRFLLETFLRNK</sequence>
<dbReference type="InterPro" id="IPR035482">
    <property type="entry name" value="SIS_PGI_2"/>
</dbReference>
<evidence type="ECO:0000256" key="2">
    <source>
        <dbReference type="ARBA" id="ARBA00006604"/>
    </source>
</evidence>
<dbReference type="AlphaFoldDB" id="A0A3P3W2L2"/>
<protein>
    <recommendedName>
        <fullName evidence="7">Glucose-6-phosphate isomerase</fullName>
        <shortName evidence="7">GPI</shortName>
        <ecNumber evidence="7">5.3.1.9</ecNumber>
    </recommendedName>
    <alternativeName>
        <fullName evidence="7">Phosphoglucose isomerase</fullName>
        <shortName evidence="7">PGI</shortName>
    </alternativeName>
    <alternativeName>
        <fullName evidence="7">Phosphohexose isomerase</fullName>
        <shortName evidence="7">PHI</shortName>
    </alternativeName>
</protein>
<evidence type="ECO:0000313" key="9">
    <source>
        <dbReference type="EMBL" id="RRJ89004.1"/>
    </source>
</evidence>
<dbReference type="PANTHER" id="PTHR11469">
    <property type="entry name" value="GLUCOSE-6-PHOSPHATE ISOMERASE"/>
    <property type="match status" value="1"/>
</dbReference>
<dbReference type="PROSITE" id="PS00765">
    <property type="entry name" value="P_GLUCOSE_ISOMERASE_1"/>
    <property type="match status" value="1"/>
</dbReference>
<comment type="similarity">
    <text evidence="2 7 8">Belongs to the GPI family.</text>
</comment>
<dbReference type="Proteomes" id="UP000275719">
    <property type="component" value="Unassembled WGS sequence"/>
</dbReference>
<dbReference type="NCBIfam" id="NF001211">
    <property type="entry name" value="PRK00179.1"/>
    <property type="match status" value="1"/>
</dbReference>
<accession>A0A3P3W2L2</accession>
<dbReference type="UniPathway" id="UPA00109">
    <property type="reaction ID" value="UER00181"/>
</dbReference>
<dbReference type="Pfam" id="PF00342">
    <property type="entry name" value="PGI"/>
    <property type="match status" value="1"/>
</dbReference>
<evidence type="ECO:0000256" key="4">
    <source>
        <dbReference type="ARBA" id="ARBA00023152"/>
    </source>
</evidence>
<comment type="pathway">
    <text evidence="1 7 8">Carbohydrate degradation; glycolysis; D-glyceraldehyde 3-phosphate and glycerone phosphate from D-glucose: step 2/4.</text>
</comment>
<keyword evidence="10" id="KW-1185">Reference proteome</keyword>
<dbReference type="PROSITE" id="PS51463">
    <property type="entry name" value="P_GLUCOSE_ISOMERASE_3"/>
    <property type="match status" value="1"/>
</dbReference>
<evidence type="ECO:0000256" key="1">
    <source>
        <dbReference type="ARBA" id="ARBA00004926"/>
    </source>
</evidence>
<evidence type="ECO:0000256" key="5">
    <source>
        <dbReference type="ARBA" id="ARBA00023235"/>
    </source>
</evidence>
<keyword evidence="7" id="KW-0963">Cytoplasm</keyword>
<dbReference type="PRINTS" id="PR00662">
    <property type="entry name" value="G6PISOMERASE"/>
</dbReference>
<comment type="pathway">
    <text evidence="7">Carbohydrate biosynthesis; gluconeogenesis.</text>
</comment>
<keyword evidence="4 7" id="KW-0324">Glycolysis</keyword>
<dbReference type="InterPro" id="IPR023096">
    <property type="entry name" value="G6P_Isomerase_C"/>
</dbReference>
<dbReference type="GO" id="GO:0048029">
    <property type="term" value="F:monosaccharide binding"/>
    <property type="evidence" value="ECO:0007669"/>
    <property type="project" value="TreeGrafter"/>
</dbReference>
<evidence type="ECO:0000313" key="10">
    <source>
        <dbReference type="Proteomes" id="UP000275719"/>
    </source>
</evidence>
<dbReference type="GO" id="GO:0051156">
    <property type="term" value="P:glucose 6-phosphate metabolic process"/>
    <property type="evidence" value="ECO:0007669"/>
    <property type="project" value="TreeGrafter"/>
</dbReference>
<evidence type="ECO:0000256" key="8">
    <source>
        <dbReference type="RuleBase" id="RU000612"/>
    </source>
</evidence>
<evidence type="ECO:0000256" key="3">
    <source>
        <dbReference type="ARBA" id="ARBA00022432"/>
    </source>
</evidence>
<dbReference type="InterPro" id="IPR018189">
    <property type="entry name" value="Phosphoglucose_isomerase_CS"/>
</dbReference>
<dbReference type="GO" id="GO:0097367">
    <property type="term" value="F:carbohydrate derivative binding"/>
    <property type="evidence" value="ECO:0007669"/>
    <property type="project" value="InterPro"/>
</dbReference>
<evidence type="ECO:0000256" key="6">
    <source>
        <dbReference type="ARBA" id="ARBA00029321"/>
    </source>
</evidence>
<dbReference type="OrthoDB" id="140919at2"/>
<reference evidence="9 10" key="1">
    <citation type="submission" date="2018-11" db="EMBL/GenBank/DDBJ databases">
        <title>Flavobacterium sp. nov., YIM 102701-2 draft genome.</title>
        <authorList>
            <person name="Li G."/>
            <person name="Jiang Y."/>
        </authorList>
    </citation>
    <scope>NUCLEOTIDE SEQUENCE [LARGE SCALE GENOMIC DNA]</scope>
    <source>
        <strain evidence="9 10">YIM 102701-2</strain>
    </source>
</reference>
<dbReference type="GO" id="GO:0004347">
    <property type="term" value="F:glucose-6-phosphate isomerase activity"/>
    <property type="evidence" value="ECO:0007669"/>
    <property type="project" value="UniProtKB-UniRule"/>
</dbReference>
<dbReference type="RefSeq" id="WP_125019816.1">
    <property type="nucleotide sequence ID" value="NZ_RQVQ01000035.1"/>
</dbReference>
<feature type="active site" description="Proton donor" evidence="7">
    <location>
        <position position="342"/>
    </location>
</feature>
<dbReference type="InterPro" id="IPR001672">
    <property type="entry name" value="G6P_Isomerase"/>
</dbReference>
<dbReference type="CDD" id="cd05016">
    <property type="entry name" value="SIS_PGI_2"/>
    <property type="match status" value="1"/>
</dbReference>
<dbReference type="CDD" id="cd05015">
    <property type="entry name" value="SIS_PGI_1"/>
    <property type="match status" value="1"/>
</dbReference>
<keyword evidence="5 7" id="KW-0413">Isomerase</keyword>
<organism evidence="9 10">
    <name type="scientific">Paenimyroides tangerinum</name>
    <dbReference type="NCBI Taxonomy" id="2488728"/>
    <lineage>
        <taxon>Bacteria</taxon>
        <taxon>Pseudomonadati</taxon>
        <taxon>Bacteroidota</taxon>
        <taxon>Flavobacteriia</taxon>
        <taxon>Flavobacteriales</taxon>
        <taxon>Flavobacteriaceae</taxon>
        <taxon>Paenimyroides</taxon>
    </lineage>
</organism>
<dbReference type="EMBL" id="RQVQ01000035">
    <property type="protein sequence ID" value="RRJ89004.1"/>
    <property type="molecule type" value="Genomic_DNA"/>
</dbReference>
<proteinExistence type="inferred from homology"/>
<name>A0A3P3W2L2_9FLAO</name>
<dbReference type="InterPro" id="IPR035476">
    <property type="entry name" value="SIS_PGI_1"/>
</dbReference>
<comment type="subcellular location">
    <subcellularLocation>
        <location evidence="7">Cytoplasm</location>
    </subcellularLocation>
</comment>
<dbReference type="PROSITE" id="PS00174">
    <property type="entry name" value="P_GLUCOSE_ISOMERASE_2"/>
    <property type="match status" value="1"/>
</dbReference>
<dbReference type="EC" id="5.3.1.9" evidence="7"/>